<feature type="domain" description="Peptidase M13 C-terminal" evidence="9">
    <location>
        <begin position="448"/>
        <end position="650"/>
    </location>
</feature>
<dbReference type="InterPro" id="IPR008753">
    <property type="entry name" value="Peptidase_M13_N"/>
</dbReference>
<accession>A0ABP5IFW5</accession>
<dbReference type="SUPFAM" id="SSF55486">
    <property type="entry name" value="Metalloproteases ('zincins'), catalytic domain"/>
    <property type="match status" value="1"/>
</dbReference>
<keyword evidence="3" id="KW-0645">Protease</keyword>
<comment type="similarity">
    <text evidence="2">Belongs to the peptidase M13 family.</text>
</comment>
<dbReference type="Pfam" id="PF05649">
    <property type="entry name" value="Peptidase_M13_N"/>
    <property type="match status" value="1"/>
</dbReference>
<dbReference type="Pfam" id="PF01431">
    <property type="entry name" value="Peptidase_M13"/>
    <property type="match status" value="1"/>
</dbReference>
<keyword evidence="6" id="KW-0862">Zinc</keyword>
<dbReference type="PANTHER" id="PTHR11733:SF167">
    <property type="entry name" value="FI17812P1-RELATED"/>
    <property type="match status" value="1"/>
</dbReference>
<dbReference type="InterPro" id="IPR042089">
    <property type="entry name" value="Peptidase_M13_dom_2"/>
</dbReference>
<comment type="caution">
    <text evidence="11">The sequence shown here is derived from an EMBL/GenBank/DDBJ whole genome shotgun (WGS) entry which is preliminary data.</text>
</comment>
<feature type="compositionally biased region" description="Polar residues" evidence="8">
    <location>
        <begin position="1"/>
        <end position="17"/>
    </location>
</feature>
<reference evidence="12" key="1">
    <citation type="journal article" date="2019" name="Int. J. Syst. Evol. Microbiol.">
        <title>The Global Catalogue of Microorganisms (GCM) 10K type strain sequencing project: providing services to taxonomists for standard genome sequencing and annotation.</title>
        <authorList>
            <consortium name="The Broad Institute Genomics Platform"/>
            <consortium name="The Broad Institute Genome Sequencing Center for Infectious Disease"/>
            <person name="Wu L."/>
            <person name="Ma J."/>
        </authorList>
    </citation>
    <scope>NUCLEOTIDE SEQUENCE [LARGE SCALE GENOMIC DNA]</scope>
    <source>
        <strain evidence="12">JCM 15900</strain>
    </source>
</reference>
<evidence type="ECO:0000256" key="6">
    <source>
        <dbReference type="ARBA" id="ARBA00022833"/>
    </source>
</evidence>
<keyword evidence="12" id="KW-1185">Reference proteome</keyword>
<protein>
    <submittedName>
        <fullName evidence="11">M13 family metallopeptidase</fullName>
    </submittedName>
</protein>
<dbReference type="EMBL" id="BAAAPZ010000007">
    <property type="protein sequence ID" value="GAA2097676.1"/>
    <property type="molecule type" value="Genomic_DNA"/>
</dbReference>
<organism evidence="11 12">
    <name type="scientific">Brevibacterium salitolerans</name>
    <dbReference type="NCBI Taxonomy" id="1403566"/>
    <lineage>
        <taxon>Bacteria</taxon>
        <taxon>Bacillati</taxon>
        <taxon>Actinomycetota</taxon>
        <taxon>Actinomycetes</taxon>
        <taxon>Micrococcales</taxon>
        <taxon>Brevibacteriaceae</taxon>
        <taxon>Brevibacterium</taxon>
    </lineage>
</organism>
<evidence type="ECO:0000256" key="3">
    <source>
        <dbReference type="ARBA" id="ARBA00022670"/>
    </source>
</evidence>
<proteinExistence type="inferred from homology"/>
<dbReference type="PANTHER" id="PTHR11733">
    <property type="entry name" value="ZINC METALLOPROTEASE FAMILY M13 NEPRILYSIN-RELATED"/>
    <property type="match status" value="1"/>
</dbReference>
<evidence type="ECO:0000313" key="11">
    <source>
        <dbReference type="EMBL" id="GAA2097676.1"/>
    </source>
</evidence>
<dbReference type="Gene3D" id="1.10.1380.10">
    <property type="entry name" value="Neutral endopeptidase , domain2"/>
    <property type="match status" value="1"/>
</dbReference>
<dbReference type="PRINTS" id="PR00786">
    <property type="entry name" value="NEPRILYSIN"/>
</dbReference>
<dbReference type="InterPro" id="IPR000718">
    <property type="entry name" value="Peptidase_M13"/>
</dbReference>
<evidence type="ECO:0000256" key="2">
    <source>
        <dbReference type="ARBA" id="ARBA00007357"/>
    </source>
</evidence>
<dbReference type="Proteomes" id="UP001500984">
    <property type="component" value="Unassembled WGS sequence"/>
</dbReference>
<evidence type="ECO:0000256" key="1">
    <source>
        <dbReference type="ARBA" id="ARBA00001947"/>
    </source>
</evidence>
<evidence type="ECO:0000256" key="5">
    <source>
        <dbReference type="ARBA" id="ARBA00022801"/>
    </source>
</evidence>
<gene>
    <name evidence="11" type="ORF">GCM10009823_18480</name>
</gene>
<evidence type="ECO:0000256" key="7">
    <source>
        <dbReference type="ARBA" id="ARBA00023049"/>
    </source>
</evidence>
<dbReference type="CDD" id="cd08662">
    <property type="entry name" value="M13"/>
    <property type="match status" value="1"/>
</dbReference>
<evidence type="ECO:0000256" key="4">
    <source>
        <dbReference type="ARBA" id="ARBA00022723"/>
    </source>
</evidence>
<keyword evidence="7" id="KW-0482">Metalloprotease</keyword>
<feature type="region of interest" description="Disordered" evidence="8">
    <location>
        <begin position="1"/>
        <end position="24"/>
    </location>
</feature>
<evidence type="ECO:0000313" key="12">
    <source>
        <dbReference type="Proteomes" id="UP001500984"/>
    </source>
</evidence>
<dbReference type="RefSeq" id="WP_344336967.1">
    <property type="nucleotide sequence ID" value="NZ_BAAAPZ010000007.1"/>
</dbReference>
<evidence type="ECO:0000256" key="8">
    <source>
        <dbReference type="SAM" id="MobiDB-lite"/>
    </source>
</evidence>
<dbReference type="Gene3D" id="3.40.390.10">
    <property type="entry name" value="Collagenase (Catalytic Domain)"/>
    <property type="match status" value="1"/>
</dbReference>
<dbReference type="InterPro" id="IPR018497">
    <property type="entry name" value="Peptidase_M13_C"/>
</dbReference>
<comment type="cofactor">
    <cofactor evidence="1">
        <name>Zn(2+)</name>
        <dbReference type="ChEBI" id="CHEBI:29105"/>
    </cofactor>
</comment>
<dbReference type="InterPro" id="IPR024079">
    <property type="entry name" value="MetalloPept_cat_dom_sf"/>
</dbReference>
<evidence type="ECO:0000259" key="10">
    <source>
        <dbReference type="Pfam" id="PF05649"/>
    </source>
</evidence>
<sequence length="653" mass="72399">MTTHQDSPAQGASAQDTADQRTRPQDDLYRYVNGAWIDTHVIPDDRSADGEMRRLFDAAEEKVRTIIEHAEDPKVADLFASFMDTDTIAARGLDPLEESFAAIEAASDRDALVSVLARLEQEGTGGALAAYVSADAADPEHYALYVHQGGLSLPDESYYREEAHAPIREAFLAHAARLLALTGVSARTGREAESLAEAVFAFETALAAHHWDVVASRDAEKTYNALAVAEAAERAGGFDLRGWLTGTDIDAERLSHLVVAQPSFLTGLGEVWEQTPLEDLQAWAMLNVAHAFAPYLTDEIVEENFAFYGRALSGTPTMRERWKRGVSLVEGLLGEAVGRIYVAQEFPPESKQAIGELVDALIAAYDSSIRGLDWMGEETKERALEKLSLFTPKVGYPDRWREYPAEIRADDLVGNVRRSVAAEHARQVGRIGQPIDRTEWLMTPQTVNAYYHPVMNEIVFPAAILQPPFFDPEASDAENFGAIGAVIGHEVGHGFDDQGSRYDGRGKLTNWWTEADRERFEQRTSALIEQYEALVPAGLSDDEHVNGALTIGENIGDLGGLSIAWKALGIRRAQQGREVTQEDARAFFTQWARAWRSTMRAEERRRRLTIDPHSPEEFRCNQVVKNMDAFAEAFGVQPGDGMWLAPENRVTIW</sequence>
<dbReference type="PROSITE" id="PS51885">
    <property type="entry name" value="NEPRILYSIN"/>
    <property type="match status" value="1"/>
</dbReference>
<evidence type="ECO:0000259" key="9">
    <source>
        <dbReference type="Pfam" id="PF01431"/>
    </source>
</evidence>
<name>A0ABP5IFW5_9MICO</name>
<keyword evidence="5" id="KW-0378">Hydrolase</keyword>
<feature type="domain" description="Peptidase M13 N-terminal" evidence="10">
    <location>
        <begin position="24"/>
        <end position="397"/>
    </location>
</feature>
<keyword evidence="4" id="KW-0479">Metal-binding</keyword>